<reference evidence="2" key="1">
    <citation type="submission" date="2021-04" db="EMBL/GenBank/DDBJ databases">
        <title>Genome based classification of Actinospica acidithermotolerans sp. nov., an actinobacterium isolated from an Indonesian hot spring.</title>
        <authorList>
            <person name="Kusuma A.B."/>
            <person name="Putra K.E."/>
            <person name="Nafisah S."/>
            <person name="Loh J."/>
            <person name="Nouioui I."/>
            <person name="Goodfellow M."/>
        </authorList>
    </citation>
    <scope>NUCLEOTIDE SEQUENCE</scope>
    <source>
        <strain evidence="2">MGRD01-02</strain>
    </source>
</reference>
<sequence length="219" mass="23841">PEPTPARRRGTELNEDTAMTLAPDTLPARLAGKRIGLLLENEFVDEEISYYRRRFAEEGAEVVLLSRLWGRETMDFTGVAGAAPVTATVDVDTLDYGELSGFAALIVPSGSIADRLRYSEDVDALSPAVNLLGRAFRMPHLVKAFSCHALLLASPSPDLVRGRTVTCHNNLIGDARNMGALYTNQDVVVDRDLVTSRTVEQCHLLARAVIAAIEADHGR</sequence>
<keyword evidence="3" id="KW-1185">Reference proteome</keyword>
<dbReference type="Proteomes" id="UP000676325">
    <property type="component" value="Unassembled WGS sequence"/>
</dbReference>
<name>A0A941EFT3_9ACTN</name>
<dbReference type="SUPFAM" id="SSF52317">
    <property type="entry name" value="Class I glutamine amidotransferase-like"/>
    <property type="match status" value="1"/>
</dbReference>
<dbReference type="AlphaFoldDB" id="A0A941EFT3"/>
<dbReference type="EMBL" id="JAGSOH010000137">
    <property type="protein sequence ID" value="MBR7830526.1"/>
    <property type="molecule type" value="Genomic_DNA"/>
</dbReference>
<accession>A0A941EFT3</accession>
<protein>
    <submittedName>
        <fullName evidence="2">DJ-1/PfpI family protein</fullName>
    </submittedName>
</protein>
<dbReference type="InterPro" id="IPR002818">
    <property type="entry name" value="DJ-1/PfpI"/>
</dbReference>
<dbReference type="Gene3D" id="3.40.50.880">
    <property type="match status" value="1"/>
</dbReference>
<organism evidence="2 3">
    <name type="scientific">Actinospica acidithermotolerans</name>
    <dbReference type="NCBI Taxonomy" id="2828514"/>
    <lineage>
        <taxon>Bacteria</taxon>
        <taxon>Bacillati</taxon>
        <taxon>Actinomycetota</taxon>
        <taxon>Actinomycetes</taxon>
        <taxon>Catenulisporales</taxon>
        <taxon>Actinospicaceae</taxon>
        <taxon>Actinospica</taxon>
    </lineage>
</organism>
<proteinExistence type="predicted"/>
<dbReference type="InterPro" id="IPR029062">
    <property type="entry name" value="Class_I_gatase-like"/>
</dbReference>
<feature type="domain" description="DJ-1/PfpI" evidence="1">
    <location>
        <begin position="33"/>
        <end position="211"/>
    </location>
</feature>
<gene>
    <name evidence="2" type="ORF">KDK95_29765</name>
</gene>
<comment type="caution">
    <text evidence="2">The sequence shown here is derived from an EMBL/GenBank/DDBJ whole genome shotgun (WGS) entry which is preliminary data.</text>
</comment>
<dbReference type="Pfam" id="PF01965">
    <property type="entry name" value="DJ-1_PfpI"/>
    <property type="match status" value="1"/>
</dbReference>
<feature type="non-terminal residue" evidence="2">
    <location>
        <position position="1"/>
    </location>
</feature>
<evidence type="ECO:0000313" key="2">
    <source>
        <dbReference type="EMBL" id="MBR7830526.1"/>
    </source>
</evidence>
<evidence type="ECO:0000313" key="3">
    <source>
        <dbReference type="Proteomes" id="UP000676325"/>
    </source>
</evidence>
<evidence type="ECO:0000259" key="1">
    <source>
        <dbReference type="Pfam" id="PF01965"/>
    </source>
</evidence>